<feature type="chain" id="PRO_5043179276" description="Leucine-rich repeat-containing N-terminal plant-type domain-containing protein" evidence="9">
    <location>
        <begin position="28"/>
        <end position="521"/>
    </location>
</feature>
<dbReference type="AlphaFoldDB" id="A0A3B6Q8H5"/>
<evidence type="ECO:0000256" key="7">
    <source>
        <dbReference type="ARBA" id="ARBA00023136"/>
    </source>
</evidence>
<keyword evidence="7" id="KW-0472">Membrane</keyword>
<dbReference type="GO" id="GO:0016020">
    <property type="term" value="C:membrane"/>
    <property type="evidence" value="ECO:0007669"/>
    <property type="project" value="UniProtKB-SubCell"/>
</dbReference>
<dbReference type="OMA" id="PVWIANS"/>
<dbReference type="Gene3D" id="3.80.10.10">
    <property type="entry name" value="Ribonuclease Inhibitor"/>
    <property type="match status" value="2"/>
</dbReference>
<reference evidence="11" key="2">
    <citation type="submission" date="2018-10" db="UniProtKB">
        <authorList>
            <consortium name="EnsemblPlants"/>
        </authorList>
    </citation>
    <scope>IDENTIFICATION</scope>
</reference>
<dbReference type="Gramene" id="TraesCS6D03G0013500.1">
    <property type="protein sequence ID" value="TraesCS6D03G0013500.1.CDS1"/>
    <property type="gene ID" value="TraesCS6D03G0013500"/>
</dbReference>
<sequence>MADPTQLVRFVTILAMCFLLFHRSSSALPPTTAGTLCIPRERDALLDFKAGLTDPGNLMSSWRGVECCRWTGVVCSNRTGHVVALQISSESMDKLGGEIRSSLLTLRHMKQLDLSGNDFGGQPIPELIGTLGRLTHLDLSYSNFSGRIPPHLGNLSNLVSLRLKYMAHGSYSPDLAWVSRLRKLQVLWITYVDLSAVADWFHAINMLPYLIDLDLTSCGLQNIVPPPVHSNLTSLESLTLDLNPFNTSLGAKNWVWNLPSLQGLSLSSCGIHGPIPDAVGNLTSIQTLDLGFNMFTGIVPSTIKKQKKLQNLLLHYNFINMDVAELLHRLPSNELYVLFLEENHLTGSLPDQLGHFSNLTIIALDNNKLSGEIPVGIRELINLSDISLTSNNLHGTITEDHFTNLTNLQFLYISDNSLTVKVDSTWKAPFSLVQADFRSCILGPQFPSWLNQPHMIDLDVSNTSIHDNIPVWIANSSAQYLNLSRNRLAGMLPTFSLSSPLRILDVSSNQIVGRFQHFQTT</sequence>
<keyword evidence="2" id="KW-0433">Leucine-rich repeat</keyword>
<organism evidence="11">
    <name type="scientific">Triticum aestivum</name>
    <name type="common">Wheat</name>
    <dbReference type="NCBI Taxonomy" id="4565"/>
    <lineage>
        <taxon>Eukaryota</taxon>
        <taxon>Viridiplantae</taxon>
        <taxon>Streptophyta</taxon>
        <taxon>Embryophyta</taxon>
        <taxon>Tracheophyta</taxon>
        <taxon>Spermatophyta</taxon>
        <taxon>Magnoliopsida</taxon>
        <taxon>Liliopsida</taxon>
        <taxon>Poales</taxon>
        <taxon>Poaceae</taxon>
        <taxon>BOP clade</taxon>
        <taxon>Pooideae</taxon>
        <taxon>Triticodae</taxon>
        <taxon>Triticeae</taxon>
        <taxon>Triticinae</taxon>
        <taxon>Triticum</taxon>
    </lineage>
</organism>
<accession>A0A3B6Q8H5</accession>
<evidence type="ECO:0000256" key="6">
    <source>
        <dbReference type="ARBA" id="ARBA00022989"/>
    </source>
</evidence>
<keyword evidence="12" id="KW-1185">Reference proteome</keyword>
<name>A0A3B6Q8H5_WHEAT</name>
<dbReference type="InterPro" id="IPR013210">
    <property type="entry name" value="LRR_N_plant-typ"/>
</dbReference>
<protein>
    <recommendedName>
        <fullName evidence="10">Leucine-rich repeat-containing N-terminal plant-type domain-containing protein</fullName>
    </recommendedName>
</protein>
<evidence type="ECO:0000256" key="9">
    <source>
        <dbReference type="SAM" id="SignalP"/>
    </source>
</evidence>
<dbReference type="FunFam" id="3.80.10.10:FF:000383">
    <property type="entry name" value="Leucine-rich repeat receptor protein kinase EMS1"/>
    <property type="match status" value="1"/>
</dbReference>
<evidence type="ECO:0000313" key="11">
    <source>
        <dbReference type="EnsemblPlants" id="TraesCS6D02G005900.1.cds1"/>
    </source>
</evidence>
<keyword evidence="8" id="KW-0325">Glycoprotein</keyword>
<dbReference type="STRING" id="4565.A0A3B6Q8H5"/>
<evidence type="ECO:0000256" key="8">
    <source>
        <dbReference type="ARBA" id="ARBA00023180"/>
    </source>
</evidence>
<dbReference type="SUPFAM" id="SSF52058">
    <property type="entry name" value="L domain-like"/>
    <property type="match status" value="2"/>
</dbReference>
<evidence type="ECO:0000256" key="3">
    <source>
        <dbReference type="ARBA" id="ARBA00022692"/>
    </source>
</evidence>
<keyword evidence="4 9" id="KW-0732">Signal</keyword>
<feature type="signal peptide" evidence="9">
    <location>
        <begin position="1"/>
        <end position="27"/>
    </location>
</feature>
<evidence type="ECO:0000256" key="2">
    <source>
        <dbReference type="ARBA" id="ARBA00022614"/>
    </source>
</evidence>
<keyword evidence="6" id="KW-1133">Transmembrane helix</keyword>
<dbReference type="InterPro" id="IPR046956">
    <property type="entry name" value="RLP23-like"/>
</dbReference>
<dbReference type="InterPro" id="IPR032675">
    <property type="entry name" value="LRR_dom_sf"/>
</dbReference>
<evidence type="ECO:0000313" key="12">
    <source>
        <dbReference type="Proteomes" id="UP000019116"/>
    </source>
</evidence>
<proteinExistence type="predicted"/>
<dbReference type="EnsemblPlants" id="TraesCS6D02G005900.1">
    <property type="protein sequence ID" value="TraesCS6D02G005900.1.cds1"/>
    <property type="gene ID" value="TraesCS6D02G005900"/>
</dbReference>
<dbReference type="Proteomes" id="UP000019116">
    <property type="component" value="Chromosome 6D"/>
</dbReference>
<evidence type="ECO:0000256" key="5">
    <source>
        <dbReference type="ARBA" id="ARBA00022737"/>
    </source>
</evidence>
<feature type="domain" description="Leucine-rich repeat-containing N-terminal plant-type" evidence="10">
    <location>
        <begin position="40"/>
        <end position="76"/>
    </location>
</feature>
<dbReference type="PANTHER" id="PTHR48063:SF51">
    <property type="entry name" value="LEUCINE-RICH REPEAT-CONTAINING N-TERMINAL PLANT-TYPE DOMAIN-CONTAINING PROTEIN"/>
    <property type="match status" value="1"/>
</dbReference>
<dbReference type="PANTHER" id="PTHR48063">
    <property type="entry name" value="LRR RECEPTOR-LIKE KINASE"/>
    <property type="match status" value="1"/>
</dbReference>
<dbReference type="FunFam" id="3.80.10.10:FF:000129">
    <property type="entry name" value="Leucine-rich repeat receptor-like kinase"/>
    <property type="match status" value="1"/>
</dbReference>
<dbReference type="InterPro" id="IPR001611">
    <property type="entry name" value="Leu-rich_rpt"/>
</dbReference>
<evidence type="ECO:0000259" key="10">
    <source>
        <dbReference type="Pfam" id="PF08263"/>
    </source>
</evidence>
<dbReference type="Pfam" id="PF00560">
    <property type="entry name" value="LRR_1"/>
    <property type="match status" value="4"/>
</dbReference>
<comment type="subcellular location">
    <subcellularLocation>
        <location evidence="1">Membrane</location>
        <topology evidence="1">Single-pass type I membrane protein</topology>
    </subcellularLocation>
</comment>
<dbReference type="Gramene" id="TraesROB_scaffold_013439_01G000200.1">
    <property type="protein sequence ID" value="TraesROB_scaffold_013439_01G000200.1"/>
    <property type="gene ID" value="TraesROB_scaffold_013439_01G000200"/>
</dbReference>
<dbReference type="Pfam" id="PF08263">
    <property type="entry name" value="LRRNT_2"/>
    <property type="match status" value="1"/>
</dbReference>
<dbReference type="OrthoDB" id="686342at2759"/>
<keyword evidence="3" id="KW-0812">Transmembrane</keyword>
<dbReference type="SMR" id="A0A3B6Q8H5"/>
<reference evidence="11" key="1">
    <citation type="submission" date="2018-08" db="EMBL/GenBank/DDBJ databases">
        <authorList>
            <person name="Rossello M."/>
        </authorList>
    </citation>
    <scope>NUCLEOTIDE SEQUENCE [LARGE SCALE GENOMIC DNA]</scope>
    <source>
        <strain evidence="11">cv. Chinese Spring</strain>
    </source>
</reference>
<dbReference type="Gramene" id="TraesCS6D02G005900.1">
    <property type="protein sequence ID" value="TraesCS6D02G005900.1.cds1"/>
    <property type="gene ID" value="TraesCS6D02G005900"/>
</dbReference>
<evidence type="ECO:0000256" key="4">
    <source>
        <dbReference type="ARBA" id="ARBA00022729"/>
    </source>
</evidence>
<dbReference type="Gramene" id="TraesWEE_scaffold_001298_01G000200.1">
    <property type="protein sequence ID" value="TraesWEE_scaffold_001298_01G000200.1"/>
    <property type="gene ID" value="TraesWEE_scaffold_001298_01G000200"/>
</dbReference>
<keyword evidence="5" id="KW-0677">Repeat</keyword>
<evidence type="ECO:0000256" key="1">
    <source>
        <dbReference type="ARBA" id="ARBA00004479"/>
    </source>
</evidence>
<dbReference type="SUPFAM" id="SSF52075">
    <property type="entry name" value="Outer arm dynein light chain 1"/>
    <property type="match status" value="1"/>
</dbReference>